<evidence type="ECO:0000313" key="8">
    <source>
        <dbReference type="Proteomes" id="UP000237144"/>
    </source>
</evidence>
<dbReference type="PANTHER" id="PTHR31845">
    <property type="entry name" value="FINGER DOMAIN PROTEIN, PUTATIVE-RELATED"/>
    <property type="match status" value="1"/>
</dbReference>
<feature type="compositionally biased region" description="Polar residues" evidence="6">
    <location>
        <begin position="644"/>
        <end position="656"/>
    </location>
</feature>
<reference evidence="7 8" key="1">
    <citation type="journal article" date="2018" name="Front. Microbiol.">
        <title>Prospects for Fungal Bioremediation of Acidic Radioactive Waste Sites: Characterization and Genome Sequence of Rhodotorula taiwanensis MD1149.</title>
        <authorList>
            <person name="Tkavc R."/>
            <person name="Matrosova V.Y."/>
            <person name="Grichenko O.E."/>
            <person name="Gostincar C."/>
            <person name="Volpe R.P."/>
            <person name="Klimenkova P."/>
            <person name="Gaidamakova E.K."/>
            <person name="Zhou C.E."/>
            <person name="Stewart B.J."/>
            <person name="Lyman M.G."/>
            <person name="Malfatti S.A."/>
            <person name="Rubinfeld B."/>
            <person name="Courtot M."/>
            <person name="Singh J."/>
            <person name="Dalgard C.L."/>
            <person name="Hamilton T."/>
            <person name="Frey K.G."/>
            <person name="Gunde-Cimerman N."/>
            <person name="Dugan L."/>
            <person name="Daly M.J."/>
        </authorList>
    </citation>
    <scope>NUCLEOTIDE SEQUENCE [LARGE SCALE GENOMIC DNA]</scope>
    <source>
        <strain evidence="7 8">MD1149</strain>
    </source>
</reference>
<evidence type="ECO:0000256" key="3">
    <source>
        <dbReference type="ARBA" id="ARBA00023125"/>
    </source>
</evidence>
<accession>A0A2S5BFB6</accession>
<evidence type="ECO:0000256" key="1">
    <source>
        <dbReference type="ARBA" id="ARBA00004123"/>
    </source>
</evidence>
<keyword evidence="3" id="KW-0238">DNA-binding</keyword>
<evidence type="ECO:0000256" key="6">
    <source>
        <dbReference type="SAM" id="MobiDB-lite"/>
    </source>
</evidence>
<gene>
    <name evidence="7" type="ORF">BMF94_1361</name>
</gene>
<feature type="region of interest" description="Disordered" evidence="6">
    <location>
        <begin position="630"/>
        <end position="687"/>
    </location>
</feature>
<feature type="region of interest" description="Disordered" evidence="6">
    <location>
        <begin position="77"/>
        <end position="102"/>
    </location>
</feature>
<evidence type="ECO:0000256" key="4">
    <source>
        <dbReference type="ARBA" id="ARBA00023163"/>
    </source>
</evidence>
<protein>
    <recommendedName>
        <fullName evidence="9">Transcription factor domain-containing protein</fullName>
    </recommendedName>
</protein>
<dbReference type="GO" id="GO:0000981">
    <property type="term" value="F:DNA-binding transcription factor activity, RNA polymerase II-specific"/>
    <property type="evidence" value="ECO:0007669"/>
    <property type="project" value="TreeGrafter"/>
</dbReference>
<dbReference type="GO" id="GO:0000976">
    <property type="term" value="F:transcription cis-regulatory region binding"/>
    <property type="evidence" value="ECO:0007669"/>
    <property type="project" value="TreeGrafter"/>
</dbReference>
<comment type="subcellular location">
    <subcellularLocation>
        <location evidence="1">Nucleus</location>
    </subcellularLocation>
</comment>
<dbReference type="InterPro" id="IPR051089">
    <property type="entry name" value="prtT"/>
</dbReference>
<feature type="region of interest" description="Disordered" evidence="6">
    <location>
        <begin position="223"/>
        <end position="242"/>
    </location>
</feature>
<dbReference type="STRING" id="741276.A0A2S5BFB6"/>
<dbReference type="CDD" id="cd12148">
    <property type="entry name" value="fungal_TF_MHR"/>
    <property type="match status" value="1"/>
</dbReference>
<name>A0A2S5BFB6_9BASI</name>
<evidence type="ECO:0008006" key="9">
    <source>
        <dbReference type="Google" id="ProtNLM"/>
    </source>
</evidence>
<feature type="region of interest" description="Disordered" evidence="6">
    <location>
        <begin position="138"/>
        <end position="164"/>
    </location>
</feature>
<sequence>MTTKVLRSSTRRLRKAMEVDSEGQTGGGADQAQQVVSPSNDGRSASADYNDDGSNGYRGPKAACVACRNIKVRCVPVEPAGSRPRPSETDSQSSRDFPFHHPQLENHYQFDPAMHHNNPLALLAAAVPGASMAPPAFFPPSSSAGTRPQSLHRPRSQSGSAAYTPANALYRPTVTTSPKGPSAGPIDYDTPANRIGSGASPTNLSLLDVAQAKEAALSNLGQSGLSYRPEHGEAASSDVQPDPIDLGVLTETEASQLFEHFHREMNPFIILFDKHLHTVEFVRMTSTVLFTTLLAVSAKFARPDLYQILRSHAMQLIGRGIMEGRATLGLIQSILCQIYWKEPSDSFAWLRVGIAVRMAYQMYLHGQRKGPLPTDEREARMVLDRERTWICLIAFDHTYARYFLLTNGEDDGFHQTTMIPYYRVVIEDWLDETRPFGVTDDLEQGATFEWIKVLRMSKDIATSRPMQARALADHLNGMLSVVYQRYLDPQSPYSLYPNRRALTKVTFHAAAASFALHRALLIAVGTNGVTLANFMVSASAFVEAFEGVAKAGYVRYWQDQLGVTMFQYGEFLAKIFPKVYPSNQTSIISWLERVYQACESAKEGKEDSTAAFISRFIQLCLRVVCSQPTPTSTPAPPVAPPPRRNSSYQAASTQMQTSPASTASSLPTHAPEPQQAYQPQQPQQNDALSFSAAQAPTPAPGFADPFDPSASLAQTLGGDTAYWESLFPGQTSDWSWLDRPVDERFGNVVGF</sequence>
<evidence type="ECO:0000256" key="5">
    <source>
        <dbReference type="ARBA" id="ARBA00023242"/>
    </source>
</evidence>
<dbReference type="EMBL" id="PJQD01000014">
    <property type="protein sequence ID" value="POY75459.1"/>
    <property type="molecule type" value="Genomic_DNA"/>
</dbReference>
<dbReference type="Proteomes" id="UP000237144">
    <property type="component" value="Unassembled WGS sequence"/>
</dbReference>
<dbReference type="OrthoDB" id="2528779at2759"/>
<dbReference type="GO" id="GO:0005634">
    <property type="term" value="C:nucleus"/>
    <property type="evidence" value="ECO:0007669"/>
    <property type="project" value="UniProtKB-SubCell"/>
</dbReference>
<keyword evidence="2" id="KW-0805">Transcription regulation</keyword>
<evidence type="ECO:0000256" key="2">
    <source>
        <dbReference type="ARBA" id="ARBA00023015"/>
    </source>
</evidence>
<proteinExistence type="predicted"/>
<evidence type="ECO:0000313" key="7">
    <source>
        <dbReference type="EMBL" id="POY75459.1"/>
    </source>
</evidence>
<keyword evidence="4" id="KW-0804">Transcription</keyword>
<comment type="caution">
    <text evidence="7">The sequence shown here is derived from an EMBL/GenBank/DDBJ whole genome shotgun (WGS) entry which is preliminary data.</text>
</comment>
<keyword evidence="8" id="KW-1185">Reference proteome</keyword>
<keyword evidence="5" id="KW-0539">Nucleus</keyword>
<dbReference type="PANTHER" id="PTHR31845:SF17">
    <property type="entry name" value="ZN(II)2CYS6 TRANSCRIPTION FACTOR (EUROFUNG)"/>
    <property type="match status" value="1"/>
</dbReference>
<feature type="compositionally biased region" description="Pro residues" evidence="6">
    <location>
        <begin position="631"/>
        <end position="643"/>
    </location>
</feature>
<dbReference type="AlphaFoldDB" id="A0A2S5BFB6"/>
<organism evidence="7 8">
    <name type="scientific">Rhodotorula taiwanensis</name>
    <dbReference type="NCBI Taxonomy" id="741276"/>
    <lineage>
        <taxon>Eukaryota</taxon>
        <taxon>Fungi</taxon>
        <taxon>Dikarya</taxon>
        <taxon>Basidiomycota</taxon>
        <taxon>Pucciniomycotina</taxon>
        <taxon>Microbotryomycetes</taxon>
        <taxon>Sporidiobolales</taxon>
        <taxon>Sporidiobolaceae</taxon>
        <taxon>Rhodotorula</taxon>
    </lineage>
</organism>
<feature type="region of interest" description="Disordered" evidence="6">
    <location>
        <begin position="1"/>
        <end position="57"/>
    </location>
</feature>
<feature type="compositionally biased region" description="Low complexity" evidence="6">
    <location>
        <begin position="657"/>
        <end position="684"/>
    </location>
</feature>